<dbReference type="GO" id="GO:0018064">
    <property type="term" value="F:protein-L-histidine N-tele-methyltransferase activity"/>
    <property type="evidence" value="ECO:0007669"/>
    <property type="project" value="UniProtKB-EC"/>
</dbReference>
<dbReference type="InterPro" id="IPR019410">
    <property type="entry name" value="Methyltransf_16"/>
</dbReference>
<dbReference type="AlphaFoldDB" id="A0A4P9X5U6"/>
<feature type="region of interest" description="Disordered" evidence="10">
    <location>
        <begin position="341"/>
        <end position="361"/>
    </location>
</feature>
<evidence type="ECO:0000256" key="7">
    <source>
        <dbReference type="ARBA" id="ARBA00022691"/>
    </source>
</evidence>
<evidence type="ECO:0000256" key="5">
    <source>
        <dbReference type="ARBA" id="ARBA00022603"/>
    </source>
</evidence>
<feature type="region of interest" description="Disordered" evidence="10">
    <location>
        <begin position="38"/>
        <end position="106"/>
    </location>
</feature>
<evidence type="ECO:0000256" key="3">
    <source>
        <dbReference type="ARBA" id="ARBA00012533"/>
    </source>
</evidence>
<comment type="subcellular location">
    <subcellularLocation>
        <location evidence="2">Cytoplasm</location>
    </subcellularLocation>
    <subcellularLocation>
        <location evidence="1">Nucleus</location>
    </subcellularLocation>
</comment>
<keyword evidence="14" id="KW-1185">Reference proteome</keyword>
<evidence type="ECO:0000256" key="6">
    <source>
        <dbReference type="ARBA" id="ARBA00022679"/>
    </source>
</evidence>
<keyword evidence="7" id="KW-0949">S-adenosyl-L-methionine</keyword>
<reference evidence="13 14" key="1">
    <citation type="journal article" date="2018" name="Nat. Microbiol.">
        <title>Leveraging single-cell genomics to expand the fungal tree of life.</title>
        <authorList>
            <person name="Ahrendt S.R."/>
            <person name="Quandt C.A."/>
            <person name="Ciobanu D."/>
            <person name="Clum A."/>
            <person name="Salamov A."/>
            <person name="Andreopoulos B."/>
            <person name="Cheng J.F."/>
            <person name="Woyke T."/>
            <person name="Pelin A."/>
            <person name="Henrissat B."/>
            <person name="Reynolds N.K."/>
            <person name="Benny G.L."/>
            <person name="Smith M.E."/>
            <person name="James T.Y."/>
            <person name="Grigoriev I.V."/>
        </authorList>
    </citation>
    <scope>NUCLEOTIDE SEQUENCE [LARGE SCALE GENOMIC DNA]</scope>
    <source>
        <strain evidence="13 14">ATCC 52028</strain>
    </source>
</reference>
<comment type="similarity">
    <text evidence="9">Belongs to the methyltransferase superfamily. METTL18 family.</text>
</comment>
<feature type="region of interest" description="Disordered" evidence="10">
    <location>
        <begin position="1"/>
        <end position="21"/>
    </location>
</feature>
<dbReference type="Pfam" id="PF10294">
    <property type="entry name" value="Methyltransf_16"/>
    <property type="match status" value="1"/>
</dbReference>
<dbReference type="STRING" id="1555241.A0A4P9X5U6"/>
<dbReference type="EMBL" id="ML014212">
    <property type="protein sequence ID" value="RKP00508.1"/>
    <property type="molecule type" value="Genomic_DNA"/>
</dbReference>
<dbReference type="GO" id="GO:0032259">
    <property type="term" value="P:methylation"/>
    <property type="evidence" value="ECO:0007669"/>
    <property type="project" value="UniProtKB-KW"/>
</dbReference>
<evidence type="ECO:0000256" key="10">
    <source>
        <dbReference type="SAM" id="MobiDB-lite"/>
    </source>
</evidence>
<keyword evidence="5" id="KW-0489">Methyltransferase</keyword>
<dbReference type="OrthoDB" id="1723750at2759"/>
<dbReference type="SUPFAM" id="SSF53335">
    <property type="entry name" value="S-adenosyl-L-methionine-dependent methyltransferases"/>
    <property type="match status" value="1"/>
</dbReference>
<evidence type="ECO:0000256" key="2">
    <source>
        <dbReference type="ARBA" id="ARBA00004496"/>
    </source>
</evidence>
<dbReference type="EMBL" id="ML009340">
    <property type="protein sequence ID" value="RKO97259.1"/>
    <property type="molecule type" value="Genomic_DNA"/>
</dbReference>
<evidence type="ECO:0000313" key="14">
    <source>
        <dbReference type="Proteomes" id="UP000274922"/>
    </source>
</evidence>
<evidence type="ECO:0000256" key="4">
    <source>
        <dbReference type="ARBA" id="ARBA00022490"/>
    </source>
</evidence>
<dbReference type="GO" id="GO:0005737">
    <property type="term" value="C:cytoplasm"/>
    <property type="evidence" value="ECO:0007669"/>
    <property type="project" value="UniProtKB-SubCell"/>
</dbReference>
<gene>
    <name evidence="11" type="ORF">CAUPRSCDRAFT_11060</name>
    <name evidence="12" type="ORF">CXG81DRAFT_19545</name>
</gene>
<feature type="compositionally biased region" description="Basic and acidic residues" evidence="10">
    <location>
        <begin position="9"/>
        <end position="21"/>
    </location>
</feature>
<feature type="region of interest" description="Disordered" evidence="10">
    <location>
        <begin position="192"/>
        <end position="214"/>
    </location>
</feature>
<evidence type="ECO:0000256" key="1">
    <source>
        <dbReference type="ARBA" id="ARBA00004123"/>
    </source>
</evidence>
<evidence type="ECO:0000313" key="12">
    <source>
        <dbReference type="EMBL" id="RKP00508.1"/>
    </source>
</evidence>
<accession>A0A4P9X5U6</accession>
<reference evidence="12" key="2">
    <citation type="submission" date="2018-04" db="EMBL/GenBank/DDBJ databases">
        <title>Leveraging single-cell genomics to expand the Fungal Tree of Life.</title>
        <authorList>
            <consortium name="DOE Joint Genome Institute"/>
            <person name="Ahrendt S.R."/>
            <person name="Quandt C.A."/>
            <person name="Ciobanu D."/>
            <person name="Clum A."/>
            <person name="Salamov A."/>
            <person name="Andreopoulos B."/>
            <person name="Cheng J.-F."/>
            <person name="Woyke T."/>
            <person name="Pelin A."/>
            <person name="Henrissat B."/>
            <person name="Benny G.L."/>
            <person name="Smith M.E."/>
            <person name="James T.Y."/>
            <person name="Grigoriev I.V."/>
        </authorList>
    </citation>
    <scope>NUCLEOTIDE SEQUENCE</scope>
    <source>
        <strain evidence="12">ATCC 52028</strain>
    </source>
</reference>
<dbReference type="InterPro" id="IPR029063">
    <property type="entry name" value="SAM-dependent_MTases_sf"/>
</dbReference>
<evidence type="ECO:0000256" key="8">
    <source>
        <dbReference type="ARBA" id="ARBA00023242"/>
    </source>
</evidence>
<reference evidence="11" key="3">
    <citation type="submission" date="2018-08" db="EMBL/GenBank/DDBJ databases">
        <title>Leveraging single-cell genomics to expand the Fungal Tree of Life.</title>
        <authorList>
            <consortium name="DOE Joint Genome Institute"/>
            <person name="Ahrendt S.R."/>
            <person name="Quandt C.A."/>
            <person name="Ciobanu D."/>
            <person name="Clum A."/>
            <person name="Salamov A."/>
            <person name="Andreopoulos B."/>
            <person name="Cheng J.-F."/>
            <person name="Woyke T."/>
            <person name="Pelin A."/>
            <person name="Henrissat B."/>
            <person name="Reynolds N."/>
            <person name="Benny G.L."/>
            <person name="Smith M.E."/>
            <person name="James T.Y."/>
            <person name="Grigoriev I.V."/>
        </authorList>
    </citation>
    <scope>NUCLEOTIDE SEQUENCE</scope>
    <source>
        <strain evidence="11">ATCC 52028</strain>
    </source>
</reference>
<evidence type="ECO:0000313" key="11">
    <source>
        <dbReference type="EMBL" id="RKO97259.1"/>
    </source>
</evidence>
<dbReference type="Proteomes" id="UP000274922">
    <property type="component" value="Unassembled WGS sequence"/>
</dbReference>
<dbReference type="GO" id="GO:0005634">
    <property type="term" value="C:nucleus"/>
    <property type="evidence" value="ECO:0007669"/>
    <property type="project" value="UniProtKB-SubCell"/>
</dbReference>
<evidence type="ECO:0000313" key="13">
    <source>
        <dbReference type="Proteomes" id="UP000268535"/>
    </source>
</evidence>
<keyword evidence="8" id="KW-0539">Nucleus</keyword>
<proteinExistence type="inferred from homology"/>
<keyword evidence="6" id="KW-0808">Transferase</keyword>
<protein>
    <recommendedName>
        <fullName evidence="3">protein-histidine N-methyltransferase</fullName>
        <ecNumber evidence="3">2.1.1.85</ecNumber>
    </recommendedName>
</protein>
<dbReference type="EC" id="2.1.1.85" evidence="3"/>
<keyword evidence="4" id="KW-0963">Cytoplasm</keyword>
<name>A0A4P9X5U6_9FUNG</name>
<feature type="compositionally biased region" description="Low complexity" evidence="10">
    <location>
        <begin position="70"/>
        <end position="88"/>
    </location>
</feature>
<sequence>MTPPPPGEQRPDGRSWGRGRSEAYGRPWFRRYVLPSSRLPSPHQAADHSGDTMFTFNFDPPSEPDVGGDAEPAAAAATATVASPSRAVDAGAGSADMRSPPGAPIDGGELDVAPLLLEPKDIDVAVVPLATSDAEADAGSGVGSEGDADAEMPAALAVRLAQLSRRLRRVPLVKRTYADTSFELAARDPMAAETDAAPAPAPAPAPAHAAADTETTRRVIDAVHARTDLIPRVYEGGLKTWECAYDVAAYLAHHAATFLAPAAPRSRVRVLELGCGSGVPGLVALRSGVADVDFQDYNRMVLELVTLPNVLANLVVDADDGDADDDAQAVPRLPRQAFPQGGMRVHLGPPDADDSDAEAHDDPPVTPAMVPSRFFYGPWERLAAVILEAGPTAAAASASAAPRYDLIVTSETIYDRATYAALVGLWERVLRVGGRVLLGAKAHYFGCSGSLAEFRAYVDERPAWATDVLWQSERGVARAILCITRLSG</sequence>
<organism evidence="12 14">
    <name type="scientific">Caulochytrium protostelioides</name>
    <dbReference type="NCBI Taxonomy" id="1555241"/>
    <lineage>
        <taxon>Eukaryota</taxon>
        <taxon>Fungi</taxon>
        <taxon>Fungi incertae sedis</taxon>
        <taxon>Chytridiomycota</taxon>
        <taxon>Chytridiomycota incertae sedis</taxon>
        <taxon>Chytridiomycetes</taxon>
        <taxon>Caulochytriales</taxon>
        <taxon>Caulochytriaceae</taxon>
        <taxon>Caulochytrium</taxon>
    </lineage>
</organism>
<dbReference type="Proteomes" id="UP000268535">
    <property type="component" value="Unassembled WGS sequence"/>
</dbReference>
<dbReference type="PANTHER" id="PTHR14614:SF39">
    <property type="entry name" value="HISTIDINE PROTEIN METHYLTRANSFERASE 1 HOMOLOG"/>
    <property type="match status" value="1"/>
</dbReference>
<dbReference type="PANTHER" id="PTHR14614">
    <property type="entry name" value="HEPATOCELLULAR CARCINOMA-ASSOCIATED ANTIGEN"/>
    <property type="match status" value="1"/>
</dbReference>
<evidence type="ECO:0000256" key="9">
    <source>
        <dbReference type="ARBA" id="ARBA00038126"/>
    </source>
</evidence>
<dbReference type="Gene3D" id="3.40.50.150">
    <property type="entry name" value="Vaccinia Virus protein VP39"/>
    <property type="match status" value="1"/>
</dbReference>